<dbReference type="GO" id="GO:0042168">
    <property type="term" value="P:heme metabolic process"/>
    <property type="evidence" value="ECO:0007669"/>
    <property type="project" value="InterPro"/>
</dbReference>
<protein>
    <submittedName>
        <fullName evidence="12">Metal-dependent phosphohydrolase</fullName>
    </submittedName>
</protein>
<dbReference type="InterPro" id="IPR010817">
    <property type="entry name" value="HemY_N"/>
</dbReference>
<comment type="subcellular location">
    <subcellularLocation>
        <location evidence="2">Cell inner membrane</location>
        <topology evidence="2">Multi-pass membrane protein</topology>
    </subcellularLocation>
</comment>
<keyword evidence="9" id="KW-0627">Porphyrin biosynthesis</keyword>
<dbReference type="InterPro" id="IPR005254">
    <property type="entry name" value="Heme_biosyn_assoc_TPR_pro"/>
</dbReference>
<evidence type="ECO:0000256" key="9">
    <source>
        <dbReference type="ARBA" id="ARBA00023244"/>
    </source>
</evidence>
<organism evidence="12 13">
    <name type="scientific">Microbulbifer thermotolerans</name>
    <dbReference type="NCBI Taxonomy" id="252514"/>
    <lineage>
        <taxon>Bacteria</taxon>
        <taxon>Pseudomonadati</taxon>
        <taxon>Pseudomonadota</taxon>
        <taxon>Gammaproteobacteria</taxon>
        <taxon>Cellvibrionales</taxon>
        <taxon>Microbulbiferaceae</taxon>
        <taxon>Microbulbifer</taxon>
    </lineage>
</organism>
<keyword evidence="13" id="KW-1185">Reference proteome</keyword>
<keyword evidence="5" id="KW-0997">Cell inner membrane</keyword>
<evidence type="ECO:0000256" key="1">
    <source>
        <dbReference type="ARBA" id="ARBA00002962"/>
    </source>
</evidence>
<comment type="function">
    <text evidence="1">Involved in a late step of protoheme IX synthesis.</text>
</comment>
<keyword evidence="12" id="KW-0378">Hydrolase</keyword>
<evidence type="ECO:0000256" key="10">
    <source>
        <dbReference type="SAM" id="Phobius"/>
    </source>
</evidence>
<evidence type="ECO:0000259" key="11">
    <source>
        <dbReference type="Pfam" id="PF07219"/>
    </source>
</evidence>
<dbReference type="GO" id="GO:0005886">
    <property type="term" value="C:plasma membrane"/>
    <property type="evidence" value="ECO:0007669"/>
    <property type="project" value="UniProtKB-SubCell"/>
</dbReference>
<dbReference type="InterPro" id="IPR019734">
    <property type="entry name" value="TPR_rpt"/>
</dbReference>
<dbReference type="EMBL" id="CP014864">
    <property type="protein sequence ID" value="AMX01341.1"/>
    <property type="molecule type" value="Genomic_DNA"/>
</dbReference>
<dbReference type="InterPro" id="IPR011990">
    <property type="entry name" value="TPR-like_helical_dom_sf"/>
</dbReference>
<evidence type="ECO:0000256" key="4">
    <source>
        <dbReference type="ARBA" id="ARBA00022475"/>
    </source>
</evidence>
<keyword evidence="7 10" id="KW-1133">Transmembrane helix</keyword>
<dbReference type="RefSeq" id="WP_067150287.1">
    <property type="nucleotide sequence ID" value="NZ_CP014864.1"/>
</dbReference>
<dbReference type="KEGG" id="mthd:A3224_00975"/>
<gene>
    <name evidence="12" type="ORF">A3224_00975</name>
</gene>
<evidence type="ECO:0000313" key="13">
    <source>
        <dbReference type="Proteomes" id="UP000076077"/>
    </source>
</evidence>
<evidence type="ECO:0000256" key="3">
    <source>
        <dbReference type="ARBA" id="ARBA00004744"/>
    </source>
</evidence>
<keyword evidence="8 10" id="KW-0472">Membrane</keyword>
<name>A0A143HIM1_MICTH</name>
<dbReference type="SUPFAM" id="SSF48452">
    <property type="entry name" value="TPR-like"/>
    <property type="match status" value="1"/>
</dbReference>
<dbReference type="UniPathway" id="UPA00252"/>
<keyword evidence="6 10" id="KW-0812">Transmembrane</keyword>
<evidence type="ECO:0000256" key="8">
    <source>
        <dbReference type="ARBA" id="ARBA00023136"/>
    </source>
</evidence>
<dbReference type="GeneID" id="76606617"/>
<dbReference type="NCBIfam" id="TIGR00540">
    <property type="entry name" value="TPR_hemY_coli"/>
    <property type="match status" value="1"/>
</dbReference>
<evidence type="ECO:0000313" key="12">
    <source>
        <dbReference type="EMBL" id="AMX01341.1"/>
    </source>
</evidence>
<feature type="domain" description="HemY N-terminal" evidence="11">
    <location>
        <begin position="27"/>
        <end position="135"/>
    </location>
</feature>
<dbReference type="AlphaFoldDB" id="A0A143HIM1"/>
<dbReference type="Proteomes" id="UP000076077">
    <property type="component" value="Chromosome"/>
</dbReference>
<dbReference type="GO" id="GO:0016787">
    <property type="term" value="F:hydrolase activity"/>
    <property type="evidence" value="ECO:0007669"/>
    <property type="project" value="UniProtKB-KW"/>
</dbReference>
<keyword evidence="4" id="KW-1003">Cell membrane</keyword>
<evidence type="ECO:0000256" key="2">
    <source>
        <dbReference type="ARBA" id="ARBA00004429"/>
    </source>
</evidence>
<sequence>MKRFLFAALALLLFGAFLVEAIRTYPGYLLIAIGGGIDKRIELNLWVAIIALMLGVLALFVVLWLARSLLRAVGGSVSRIRFGRQRVARRRLTNGLVEFMEGNWARARRQLLKSAPRSEAPLINYLAAARSAFELGYRDEANELLARAEASGEDTRLAVALSQARMQLLDKHYEQCIASLERAKQVEPKHPALLQLLKQAYYRLGDWNSLRELLPQLEKHANMREEELQQLELEVYQHLLTDAVDRRDKTKLRELWQSLSGRWQRNMELRGLYARLLHQVGEDVEAEKHLRWLLNREWQPELARLYGCLTGADASTQLTVADGWLKEYGENADLLTCIGRLCLRNELWGKARQYFEKSLLLRSEPATSAELARLLYALGETDEAAERYKEGLMQAVSDLPSLPLPSEERALLGSTTKFDNHNPA</sequence>
<proteinExistence type="predicted"/>
<dbReference type="OrthoDB" id="7053339at2"/>
<dbReference type="Pfam" id="PF07219">
    <property type="entry name" value="HemY_N"/>
    <property type="match status" value="1"/>
</dbReference>
<reference evidence="13" key="1">
    <citation type="submission" date="2016-03" db="EMBL/GenBank/DDBJ databases">
        <authorList>
            <person name="Lee Y.-S."/>
            <person name="Choi Y.-L."/>
        </authorList>
    </citation>
    <scope>NUCLEOTIDE SEQUENCE [LARGE SCALE GENOMIC DNA]</scope>
    <source>
        <strain evidence="13">DAU221</strain>
    </source>
</reference>
<evidence type="ECO:0000256" key="7">
    <source>
        <dbReference type="ARBA" id="ARBA00022989"/>
    </source>
</evidence>
<dbReference type="GO" id="GO:0006779">
    <property type="term" value="P:porphyrin-containing compound biosynthetic process"/>
    <property type="evidence" value="ECO:0007669"/>
    <property type="project" value="UniProtKB-KW"/>
</dbReference>
<accession>A0A143HIM1</accession>
<dbReference type="SMART" id="SM00028">
    <property type="entry name" value="TPR"/>
    <property type="match status" value="3"/>
</dbReference>
<evidence type="ECO:0000256" key="5">
    <source>
        <dbReference type="ARBA" id="ARBA00022519"/>
    </source>
</evidence>
<comment type="pathway">
    <text evidence="3">Porphyrin-containing compound metabolism; protoheme biosynthesis.</text>
</comment>
<feature type="transmembrane region" description="Helical" evidence="10">
    <location>
        <begin position="45"/>
        <end position="66"/>
    </location>
</feature>
<dbReference type="Gene3D" id="1.25.40.10">
    <property type="entry name" value="Tetratricopeptide repeat domain"/>
    <property type="match status" value="2"/>
</dbReference>
<dbReference type="STRING" id="252514.A3224_00975"/>
<evidence type="ECO:0000256" key="6">
    <source>
        <dbReference type="ARBA" id="ARBA00022692"/>
    </source>
</evidence>